<comment type="caution">
    <text evidence="2">The sequence shown here is derived from an EMBL/GenBank/DDBJ whole genome shotgun (WGS) entry which is preliminary data.</text>
</comment>
<name>A0ABX9FTY6_9ENTR</name>
<evidence type="ECO:0000256" key="1">
    <source>
        <dbReference type="SAM" id="SignalP"/>
    </source>
</evidence>
<feature type="signal peptide" evidence="1">
    <location>
        <begin position="1"/>
        <end position="20"/>
    </location>
</feature>
<keyword evidence="3" id="KW-1185">Reference proteome</keyword>
<dbReference type="EMBL" id="QNRL01000006">
    <property type="protein sequence ID" value="RBP10071.1"/>
    <property type="molecule type" value="Genomic_DNA"/>
</dbReference>
<evidence type="ECO:0000313" key="2">
    <source>
        <dbReference type="EMBL" id="RBP10071.1"/>
    </source>
</evidence>
<organism evidence="2 3">
    <name type="scientific">Pseudocitrobacter faecalis</name>
    <dbReference type="NCBI Taxonomy" id="1398493"/>
    <lineage>
        <taxon>Bacteria</taxon>
        <taxon>Pseudomonadati</taxon>
        <taxon>Pseudomonadota</taxon>
        <taxon>Gammaproteobacteria</taxon>
        <taxon>Enterobacterales</taxon>
        <taxon>Enterobacteriaceae</taxon>
        <taxon>Pseudocitrobacter</taxon>
    </lineage>
</organism>
<feature type="chain" id="PRO_5046445389" evidence="1">
    <location>
        <begin position="21"/>
        <end position="164"/>
    </location>
</feature>
<gene>
    <name evidence="2" type="ORF">DFQ50_106131</name>
</gene>
<proteinExistence type="predicted"/>
<sequence>MNLNFVILLSLLVTPTISLADCDSEIYCYHTKFGVLEQISRDTSGDDYSHLRLNGVEIYKAKASYINFIYDDTGFFKKNKYIMTKTVITFTSLDSCAGKDYNYCSVSLVLDFSGDKPVISNGFTPDSGNSVIDWVSWGKANSIIMFEDLSRFKYANGHVERVTK</sequence>
<protein>
    <submittedName>
        <fullName evidence="2">Uncharacterized protein</fullName>
    </submittedName>
</protein>
<dbReference type="Proteomes" id="UP000253201">
    <property type="component" value="Unassembled WGS sequence"/>
</dbReference>
<dbReference type="RefSeq" id="WP_113858332.1">
    <property type="nucleotide sequence ID" value="NZ_QNRL01000006.1"/>
</dbReference>
<reference evidence="2 3" key="1">
    <citation type="submission" date="2018-06" db="EMBL/GenBank/DDBJ databases">
        <title>Genomic Encyclopedia of Type Strains, Phase IV (KMG-IV): sequencing the most valuable type-strain genomes for metagenomic binning, comparative biology and taxonomic classification.</title>
        <authorList>
            <person name="Goeker M."/>
        </authorList>
    </citation>
    <scope>NUCLEOTIDE SEQUENCE [LARGE SCALE GENOMIC DNA]</scope>
    <source>
        <strain evidence="2 3">DSM 27453</strain>
    </source>
</reference>
<keyword evidence="1" id="KW-0732">Signal</keyword>
<evidence type="ECO:0000313" key="3">
    <source>
        <dbReference type="Proteomes" id="UP000253201"/>
    </source>
</evidence>
<accession>A0ABX9FTY6</accession>